<name>A0A0C3MYY9_PISTI</name>
<reference evidence="2" key="2">
    <citation type="submission" date="2015-01" db="EMBL/GenBank/DDBJ databases">
        <title>Evolutionary Origins and Diversification of the Mycorrhizal Mutualists.</title>
        <authorList>
            <consortium name="DOE Joint Genome Institute"/>
            <consortium name="Mycorrhizal Genomics Consortium"/>
            <person name="Kohler A."/>
            <person name="Kuo A."/>
            <person name="Nagy L.G."/>
            <person name="Floudas D."/>
            <person name="Copeland A."/>
            <person name="Barry K.W."/>
            <person name="Cichocki N."/>
            <person name="Veneault-Fourrey C."/>
            <person name="LaButti K."/>
            <person name="Lindquist E.A."/>
            <person name="Lipzen A."/>
            <person name="Lundell T."/>
            <person name="Morin E."/>
            <person name="Murat C."/>
            <person name="Riley R."/>
            <person name="Ohm R."/>
            <person name="Sun H."/>
            <person name="Tunlid A."/>
            <person name="Henrissat B."/>
            <person name="Grigoriev I.V."/>
            <person name="Hibbett D.S."/>
            <person name="Martin F."/>
        </authorList>
    </citation>
    <scope>NUCLEOTIDE SEQUENCE [LARGE SCALE GENOMIC DNA]</scope>
    <source>
        <strain evidence="2">Marx 270</strain>
    </source>
</reference>
<organism evidence="1 2">
    <name type="scientific">Pisolithus tinctorius Marx 270</name>
    <dbReference type="NCBI Taxonomy" id="870435"/>
    <lineage>
        <taxon>Eukaryota</taxon>
        <taxon>Fungi</taxon>
        <taxon>Dikarya</taxon>
        <taxon>Basidiomycota</taxon>
        <taxon>Agaricomycotina</taxon>
        <taxon>Agaricomycetes</taxon>
        <taxon>Agaricomycetidae</taxon>
        <taxon>Boletales</taxon>
        <taxon>Sclerodermatineae</taxon>
        <taxon>Pisolithaceae</taxon>
        <taxon>Pisolithus</taxon>
    </lineage>
</organism>
<dbReference type="Proteomes" id="UP000054217">
    <property type="component" value="Unassembled WGS sequence"/>
</dbReference>
<evidence type="ECO:0000313" key="2">
    <source>
        <dbReference type="Proteomes" id="UP000054217"/>
    </source>
</evidence>
<gene>
    <name evidence="1" type="ORF">M404DRAFT_169105</name>
</gene>
<proteinExistence type="predicted"/>
<evidence type="ECO:0000313" key="1">
    <source>
        <dbReference type="EMBL" id="KIN94119.1"/>
    </source>
</evidence>
<dbReference type="EMBL" id="KN832113">
    <property type="protein sequence ID" value="KIN94119.1"/>
    <property type="molecule type" value="Genomic_DNA"/>
</dbReference>
<dbReference type="InParanoid" id="A0A0C3MYY9"/>
<dbReference type="HOGENOM" id="CLU_154731_1_0_1"/>
<accession>A0A0C3MYY9</accession>
<dbReference type="AlphaFoldDB" id="A0A0C3MYY9"/>
<feature type="non-terminal residue" evidence="1">
    <location>
        <position position="1"/>
    </location>
</feature>
<keyword evidence="2" id="KW-1185">Reference proteome</keyword>
<reference evidence="1 2" key="1">
    <citation type="submission" date="2014-04" db="EMBL/GenBank/DDBJ databases">
        <authorList>
            <consortium name="DOE Joint Genome Institute"/>
            <person name="Kuo A."/>
            <person name="Kohler A."/>
            <person name="Costa M.D."/>
            <person name="Nagy L.G."/>
            <person name="Floudas D."/>
            <person name="Copeland A."/>
            <person name="Barry K.W."/>
            <person name="Cichocki N."/>
            <person name="Veneault-Fourrey C."/>
            <person name="LaButti K."/>
            <person name="Lindquist E.A."/>
            <person name="Lipzen A."/>
            <person name="Lundell T."/>
            <person name="Morin E."/>
            <person name="Murat C."/>
            <person name="Sun H."/>
            <person name="Tunlid A."/>
            <person name="Henrissat B."/>
            <person name="Grigoriev I.V."/>
            <person name="Hibbett D.S."/>
            <person name="Martin F."/>
            <person name="Nordberg H.P."/>
            <person name="Cantor M.N."/>
            <person name="Hua S.X."/>
        </authorList>
    </citation>
    <scope>NUCLEOTIDE SEQUENCE [LARGE SCALE GENOMIC DNA]</scope>
    <source>
        <strain evidence="1 2">Marx 270</strain>
    </source>
</reference>
<protein>
    <recommendedName>
        <fullName evidence="3">G domain-containing protein</fullName>
    </recommendedName>
</protein>
<sequence>GVGKSTLLNRVFGIEQASAENFEPGQADIEKELISPQNDRLVLHYSDGFDPAVDANCEGVKAFIKKRKEKEHVKDQLHAVW</sequence>
<dbReference type="OrthoDB" id="391988at2759"/>
<evidence type="ECO:0008006" key="3">
    <source>
        <dbReference type="Google" id="ProtNLM"/>
    </source>
</evidence>